<evidence type="ECO:0000313" key="1">
    <source>
        <dbReference type="EMBL" id="ABU73016.1"/>
    </source>
</evidence>
<protein>
    <submittedName>
        <fullName evidence="1">Uncharacterized protein</fullName>
    </submittedName>
</protein>
<reference evidence="1 2" key="1">
    <citation type="submission" date="2007-08" db="EMBL/GenBank/DDBJ databases">
        <authorList>
            <consortium name="The Vibrio harveyi Genome Sequencing Project"/>
            <person name="Bassler B."/>
            <person name="Clifton S.W."/>
            <person name="Fulton L."/>
            <person name="Delehaunty K."/>
            <person name="Fronick C."/>
            <person name="Harrison M."/>
            <person name="Markivic C."/>
            <person name="Fulton R."/>
            <person name="Tin-Wollam A.-M."/>
            <person name="Shah N."/>
            <person name="Pepin K."/>
            <person name="Nash W."/>
            <person name="Thiruvilangam P."/>
            <person name="Bhonagiri V."/>
            <person name="Waters C."/>
            <person name="Tu K.C."/>
            <person name="Irgon J."/>
            <person name="Wilson R.K."/>
        </authorList>
    </citation>
    <scope>NUCLEOTIDE SEQUENCE [LARGE SCALE GENOMIC DNA]</scope>
    <source>
        <strain evidence="2">ATCC BAA-1116 / BB120</strain>
    </source>
</reference>
<sequence length="60" mass="6815">MCNKVWKQPSCLLFALFFFKKCVTEFTHLIDWLSFSASIKNKASIIQNIDKSGNAICLDG</sequence>
<accession>A7N6E2</accession>
<name>A7N6E2_VIBC1</name>
<dbReference type="Proteomes" id="UP000008152">
    <property type="component" value="Chromosome II"/>
</dbReference>
<dbReference type="KEGG" id="vha:VIBHAR_05110"/>
<dbReference type="PATRIC" id="fig|338187.36.peg.3995"/>
<proteinExistence type="predicted"/>
<evidence type="ECO:0000313" key="2">
    <source>
        <dbReference type="Proteomes" id="UP000008152"/>
    </source>
</evidence>
<gene>
    <name evidence="1" type="ordered locus">VIBHAR_05110</name>
</gene>
<organism evidence="1 2">
    <name type="scientific">Vibrio campbellii (strain ATCC BAA-1116)</name>
    <dbReference type="NCBI Taxonomy" id="2902295"/>
    <lineage>
        <taxon>Bacteria</taxon>
        <taxon>Pseudomonadati</taxon>
        <taxon>Pseudomonadota</taxon>
        <taxon>Gammaproteobacteria</taxon>
        <taxon>Vibrionales</taxon>
        <taxon>Vibrionaceae</taxon>
        <taxon>Vibrio</taxon>
    </lineage>
</organism>
<dbReference type="EMBL" id="CP000790">
    <property type="protein sequence ID" value="ABU73016.1"/>
    <property type="molecule type" value="Genomic_DNA"/>
</dbReference>
<dbReference type="AlphaFoldDB" id="A7N6E2"/>